<protein>
    <recommendedName>
        <fullName evidence="4">Fibrous sheath-interacting protein 2 C-terminal domain-containing protein</fullName>
    </recommendedName>
</protein>
<comment type="caution">
    <text evidence="2">The sequence shown here is derived from an EMBL/GenBank/DDBJ whole genome shotgun (WGS) entry which is preliminary data.</text>
</comment>
<evidence type="ECO:0000313" key="2">
    <source>
        <dbReference type="EMBL" id="RMX45374.1"/>
    </source>
</evidence>
<accession>A0A3M6TVT1</accession>
<organism evidence="2 3">
    <name type="scientific">Pocillopora damicornis</name>
    <name type="common">Cauliflower coral</name>
    <name type="synonym">Millepora damicornis</name>
    <dbReference type="NCBI Taxonomy" id="46731"/>
    <lineage>
        <taxon>Eukaryota</taxon>
        <taxon>Metazoa</taxon>
        <taxon>Cnidaria</taxon>
        <taxon>Anthozoa</taxon>
        <taxon>Hexacorallia</taxon>
        <taxon>Scleractinia</taxon>
        <taxon>Astrocoeniina</taxon>
        <taxon>Pocilloporidae</taxon>
        <taxon>Pocillopora</taxon>
    </lineage>
</organism>
<evidence type="ECO:0008006" key="4">
    <source>
        <dbReference type="Google" id="ProtNLM"/>
    </source>
</evidence>
<dbReference type="PANTHER" id="PTHR47315">
    <property type="entry name" value="FIBROUS SHEATH INTERACTING PROTEIN 2"/>
    <property type="match status" value="1"/>
</dbReference>
<dbReference type="InterPro" id="IPR038891">
    <property type="entry name" value="FSIP2"/>
</dbReference>
<name>A0A3M6TVT1_POCDA</name>
<feature type="region of interest" description="Disordered" evidence="1">
    <location>
        <begin position="206"/>
        <end position="239"/>
    </location>
</feature>
<keyword evidence="3" id="KW-1185">Reference proteome</keyword>
<gene>
    <name evidence="2" type="ORF">pdam_00000726</name>
</gene>
<dbReference type="STRING" id="46731.A0A3M6TVT1"/>
<evidence type="ECO:0000313" key="3">
    <source>
        <dbReference type="Proteomes" id="UP000275408"/>
    </source>
</evidence>
<dbReference type="AlphaFoldDB" id="A0A3M6TVT1"/>
<evidence type="ECO:0000256" key="1">
    <source>
        <dbReference type="SAM" id="MobiDB-lite"/>
    </source>
</evidence>
<sequence length="402" mass="49238">MDALEYVFSAASGDRSNVLEFKPKCVMREDLMSLSRKFPLIPGSERSIKFCTTKLSQKLRETPADADFDLTDPYSSPPQYNVLHDPHLKDYFQSPAMKRRLVDKGFITNSGFIKCTLLEFNMFRQWIRKLKLDRMHQERRRQRRLELQLWKEKQARERLLRDKELYSIVRLREQRARDLKERAVKKRETDREKYLKLQAKDRKRREEYKEAVRRKKDREASEREKHLADRELQKNETETKAENWKRRCAMLLVRQEEKRKQVEDERREFERNVARRTSIVEKQRRKSREQHDQCLQKRRNTLVKQHHNAELFLEKMRENKLKDLKIWKQKHAWMRERHEKQVRSDYWFSGKEERIWQYQMCSEYLRIACRIISLYVERSTDHFISNGELFVSIENIVVVIVE</sequence>
<dbReference type="PANTHER" id="PTHR47315:SF3">
    <property type="entry name" value="FIBROUS SHEATH-INTERACTING PROTEIN 2-LIKE"/>
    <property type="match status" value="1"/>
</dbReference>
<dbReference type="Proteomes" id="UP000275408">
    <property type="component" value="Unassembled WGS sequence"/>
</dbReference>
<proteinExistence type="predicted"/>
<reference evidence="2 3" key="1">
    <citation type="journal article" date="2018" name="Sci. Rep.">
        <title>Comparative analysis of the Pocillopora damicornis genome highlights role of immune system in coral evolution.</title>
        <authorList>
            <person name="Cunning R."/>
            <person name="Bay R.A."/>
            <person name="Gillette P."/>
            <person name="Baker A.C."/>
            <person name="Traylor-Knowles N."/>
        </authorList>
    </citation>
    <scope>NUCLEOTIDE SEQUENCE [LARGE SCALE GENOMIC DNA]</scope>
    <source>
        <strain evidence="2">RSMAS</strain>
        <tissue evidence="2">Whole animal</tissue>
    </source>
</reference>
<dbReference type="EMBL" id="RCHS01002836">
    <property type="protein sequence ID" value="RMX45374.1"/>
    <property type="molecule type" value="Genomic_DNA"/>
</dbReference>
<dbReference type="OrthoDB" id="8197715at2759"/>